<sequence length="132" mass="15330">MTTKSLLRNDVRELGTFSLHLDARFKLNNIGYPVLECGITDTSRAFHLVALTFLVMDKAQHKAITTVFADRLLKYDRSRAARTRNSTLVYKGKYDLHFARREGDFAERKDAMLKEWARYVALTTFMTYVKSQ</sequence>
<reference evidence="1 2" key="1">
    <citation type="journal article" date="2017" name="Genome Biol. Evol.">
        <title>Phytophthora megakarya and P. palmivora, closely related causal agents of cacao black pod rot, underwent increases in genome sizes and gene numbers by different mechanisms.</title>
        <authorList>
            <person name="Ali S.S."/>
            <person name="Shao J."/>
            <person name="Lary D.J."/>
            <person name="Kronmiller B."/>
            <person name="Shen D."/>
            <person name="Strem M.D."/>
            <person name="Amoako-Attah I."/>
            <person name="Akrofi A.Y."/>
            <person name="Begoude B.A."/>
            <person name="Ten Hoopen G.M."/>
            <person name="Coulibaly K."/>
            <person name="Kebe B.I."/>
            <person name="Melnick R.L."/>
            <person name="Guiltinan M.J."/>
            <person name="Tyler B.M."/>
            <person name="Meinhardt L.W."/>
            <person name="Bailey B.A."/>
        </authorList>
    </citation>
    <scope>NUCLEOTIDE SEQUENCE [LARGE SCALE GENOMIC DNA]</scope>
    <source>
        <strain evidence="2">sbr112.9</strain>
    </source>
</reference>
<dbReference type="Proteomes" id="UP000237271">
    <property type="component" value="Unassembled WGS sequence"/>
</dbReference>
<organism evidence="1 2">
    <name type="scientific">Phytophthora palmivora</name>
    <dbReference type="NCBI Taxonomy" id="4796"/>
    <lineage>
        <taxon>Eukaryota</taxon>
        <taxon>Sar</taxon>
        <taxon>Stramenopiles</taxon>
        <taxon>Oomycota</taxon>
        <taxon>Peronosporomycetes</taxon>
        <taxon>Peronosporales</taxon>
        <taxon>Peronosporaceae</taxon>
        <taxon>Phytophthora</taxon>
    </lineage>
</organism>
<accession>A0A2P4Y274</accession>
<comment type="caution">
    <text evidence="1">The sequence shown here is derived from an EMBL/GenBank/DDBJ whole genome shotgun (WGS) entry which is preliminary data.</text>
</comment>
<evidence type="ECO:0000313" key="1">
    <source>
        <dbReference type="EMBL" id="POM71907.1"/>
    </source>
</evidence>
<name>A0A2P4Y274_9STRA</name>
<evidence type="ECO:0000313" key="2">
    <source>
        <dbReference type="Proteomes" id="UP000237271"/>
    </source>
</evidence>
<proteinExistence type="predicted"/>
<dbReference type="AlphaFoldDB" id="A0A2P4Y274"/>
<dbReference type="OrthoDB" id="113508at2759"/>
<gene>
    <name evidence="1" type="ORF">PHPALM_11453</name>
</gene>
<dbReference type="EMBL" id="NCKW01006391">
    <property type="protein sequence ID" value="POM71907.1"/>
    <property type="molecule type" value="Genomic_DNA"/>
</dbReference>
<keyword evidence="2" id="KW-1185">Reference proteome</keyword>
<protein>
    <submittedName>
        <fullName evidence="1">Uncharacterized protein</fullName>
    </submittedName>
</protein>